<sequence length="82" mass="9207">MDLHGIPPPYSMQDLFRATPEEHPLAYRHLPLYEDIVRDVRQLGEAMGVAESPMAQNNDIGSMRFGQPASVAPLARIRKAYT</sequence>
<protein>
    <submittedName>
        <fullName evidence="1">Uncharacterized protein</fullName>
    </submittedName>
</protein>
<gene>
    <name evidence="1" type="ORF">DFH08DRAFT_969026</name>
</gene>
<reference evidence="1" key="1">
    <citation type="submission" date="2023-03" db="EMBL/GenBank/DDBJ databases">
        <title>Massive genome expansion in bonnet fungi (Mycena s.s.) driven by repeated elements and novel gene families across ecological guilds.</title>
        <authorList>
            <consortium name="Lawrence Berkeley National Laboratory"/>
            <person name="Harder C.B."/>
            <person name="Miyauchi S."/>
            <person name="Viragh M."/>
            <person name="Kuo A."/>
            <person name="Thoen E."/>
            <person name="Andreopoulos B."/>
            <person name="Lu D."/>
            <person name="Skrede I."/>
            <person name="Drula E."/>
            <person name="Henrissat B."/>
            <person name="Morin E."/>
            <person name="Kohler A."/>
            <person name="Barry K."/>
            <person name="LaButti K."/>
            <person name="Morin E."/>
            <person name="Salamov A."/>
            <person name="Lipzen A."/>
            <person name="Mereny Z."/>
            <person name="Hegedus B."/>
            <person name="Baldrian P."/>
            <person name="Stursova M."/>
            <person name="Weitz H."/>
            <person name="Taylor A."/>
            <person name="Grigoriev I.V."/>
            <person name="Nagy L.G."/>
            <person name="Martin F."/>
            <person name="Kauserud H."/>
        </authorList>
    </citation>
    <scope>NUCLEOTIDE SEQUENCE</scope>
    <source>
        <strain evidence="1">CBHHK002</strain>
    </source>
</reference>
<name>A0AAD7EIQ4_9AGAR</name>
<evidence type="ECO:0000313" key="1">
    <source>
        <dbReference type="EMBL" id="KAJ7324023.1"/>
    </source>
</evidence>
<keyword evidence="2" id="KW-1185">Reference proteome</keyword>
<dbReference type="AlphaFoldDB" id="A0AAD7EIQ4"/>
<accession>A0AAD7EIQ4</accession>
<proteinExistence type="predicted"/>
<organism evidence="1 2">
    <name type="scientific">Mycena albidolilacea</name>
    <dbReference type="NCBI Taxonomy" id="1033008"/>
    <lineage>
        <taxon>Eukaryota</taxon>
        <taxon>Fungi</taxon>
        <taxon>Dikarya</taxon>
        <taxon>Basidiomycota</taxon>
        <taxon>Agaricomycotina</taxon>
        <taxon>Agaricomycetes</taxon>
        <taxon>Agaricomycetidae</taxon>
        <taxon>Agaricales</taxon>
        <taxon>Marasmiineae</taxon>
        <taxon>Mycenaceae</taxon>
        <taxon>Mycena</taxon>
    </lineage>
</organism>
<comment type="caution">
    <text evidence="1">The sequence shown here is derived from an EMBL/GenBank/DDBJ whole genome shotgun (WGS) entry which is preliminary data.</text>
</comment>
<dbReference type="EMBL" id="JARIHO010000045">
    <property type="protein sequence ID" value="KAJ7324023.1"/>
    <property type="molecule type" value="Genomic_DNA"/>
</dbReference>
<evidence type="ECO:0000313" key="2">
    <source>
        <dbReference type="Proteomes" id="UP001218218"/>
    </source>
</evidence>
<dbReference type="Proteomes" id="UP001218218">
    <property type="component" value="Unassembled WGS sequence"/>
</dbReference>